<comment type="caution">
    <text evidence="1">The sequence shown here is derived from an EMBL/GenBank/DDBJ whole genome shotgun (WGS) entry which is preliminary data.</text>
</comment>
<dbReference type="SUPFAM" id="SSF53756">
    <property type="entry name" value="UDP-Glycosyltransferase/glycogen phosphorylase"/>
    <property type="match status" value="1"/>
</dbReference>
<dbReference type="RefSeq" id="WP_163302768.1">
    <property type="nucleotide sequence ID" value="NZ_JAAGRQ010000057.1"/>
</dbReference>
<protein>
    <submittedName>
        <fullName evidence="1">Glycosyltransferase family 4 protein</fullName>
    </submittedName>
</protein>
<proteinExistence type="predicted"/>
<name>A0A7K3NPF1_9BACT</name>
<gene>
    <name evidence="1" type="ORF">G3N56_13190</name>
</gene>
<dbReference type="EMBL" id="JAAGRQ010000057">
    <property type="protein sequence ID" value="NDY57685.1"/>
    <property type="molecule type" value="Genomic_DNA"/>
</dbReference>
<dbReference type="GO" id="GO:0016740">
    <property type="term" value="F:transferase activity"/>
    <property type="evidence" value="ECO:0007669"/>
    <property type="project" value="UniProtKB-KW"/>
</dbReference>
<evidence type="ECO:0000313" key="1">
    <source>
        <dbReference type="EMBL" id="NDY57685.1"/>
    </source>
</evidence>
<keyword evidence="1" id="KW-0808">Transferase</keyword>
<accession>A0A7K3NPF1</accession>
<sequence>MSAHPLTVAVYSLELVRYACARVRFLDPARALGGRLRLVWGAKSDGQNYALDSRAMDEADVVAFQRCFPMRETWPLVERALSSGKPVVYDVDDHFEALPDGHPLAQRMTPMLPYCRELARRARAICVSTQELAKAFSDVPGRVAVAPNLIDERIFTAPRRTRDDPSRPVRIVYAGSPTHMADLDMIAPALTRIVEQFGDAVELYFFGCAPRDPILAARSRQLDFFDDYTAYARKLVELAPDIGLAPLRDTPFNRAKSNIKALEYGALGVAGVYSDLPPYQNPDGGPGAFGPLVGPDPGVWEKTIARLVTDAKLRGKIAARARGLAVAEYGLSRHAQVYLDFYAGVARGR</sequence>
<organism evidence="1 2">
    <name type="scientific">Desulfolutivibrio sulfodismutans</name>
    <dbReference type="NCBI Taxonomy" id="63561"/>
    <lineage>
        <taxon>Bacteria</taxon>
        <taxon>Pseudomonadati</taxon>
        <taxon>Thermodesulfobacteriota</taxon>
        <taxon>Desulfovibrionia</taxon>
        <taxon>Desulfovibrionales</taxon>
        <taxon>Desulfovibrionaceae</taxon>
        <taxon>Desulfolutivibrio</taxon>
    </lineage>
</organism>
<evidence type="ECO:0000313" key="2">
    <source>
        <dbReference type="Proteomes" id="UP000469724"/>
    </source>
</evidence>
<reference evidence="1 2" key="1">
    <citation type="submission" date="2020-02" db="EMBL/GenBank/DDBJ databases">
        <title>Comparative genomics of sulfur disproportionating microorganisms.</title>
        <authorList>
            <person name="Ward L.M."/>
            <person name="Bertran E."/>
            <person name="Johnston D.T."/>
        </authorList>
    </citation>
    <scope>NUCLEOTIDE SEQUENCE [LARGE SCALE GENOMIC DNA]</scope>
    <source>
        <strain evidence="1 2">DSM 3696</strain>
    </source>
</reference>
<dbReference type="AlphaFoldDB" id="A0A7K3NPF1"/>
<keyword evidence="2" id="KW-1185">Reference proteome</keyword>
<dbReference type="Proteomes" id="UP000469724">
    <property type="component" value="Unassembled WGS sequence"/>
</dbReference>
<dbReference type="Gene3D" id="3.40.50.2000">
    <property type="entry name" value="Glycogen Phosphorylase B"/>
    <property type="match status" value="2"/>
</dbReference>